<dbReference type="PANTHER" id="PTHR12792:SF0">
    <property type="entry name" value="SEPARIN"/>
    <property type="match status" value="1"/>
</dbReference>
<accession>A0ABP1QIM9</accession>
<reference evidence="7 8" key="1">
    <citation type="submission" date="2024-08" db="EMBL/GenBank/DDBJ databases">
        <authorList>
            <person name="Cucini C."/>
            <person name="Frati F."/>
        </authorList>
    </citation>
    <scope>NUCLEOTIDE SEQUENCE [LARGE SCALE GENOMIC DNA]</scope>
</reference>
<evidence type="ECO:0000313" key="7">
    <source>
        <dbReference type="EMBL" id="CAL8104407.1"/>
    </source>
</evidence>
<protein>
    <recommendedName>
        <fullName evidence="2">separase</fullName>
        <ecNumber evidence="2">3.4.22.49</ecNumber>
    </recommendedName>
</protein>
<dbReference type="PROSITE" id="PS51700">
    <property type="entry name" value="SEPARIN"/>
    <property type="match status" value="1"/>
</dbReference>
<comment type="caution">
    <text evidence="7">The sequence shown here is derived from an EMBL/GenBank/DDBJ whole genome shotgun (WGS) entry which is preliminary data.</text>
</comment>
<keyword evidence="4" id="KW-0159">Chromosome partition</keyword>
<evidence type="ECO:0000256" key="5">
    <source>
        <dbReference type="SAM" id="MobiDB-lite"/>
    </source>
</evidence>
<gene>
    <name evidence="7" type="ORF">ODALV1_LOCUS11749</name>
</gene>
<evidence type="ECO:0000256" key="1">
    <source>
        <dbReference type="ARBA" id="ARBA00000451"/>
    </source>
</evidence>
<dbReference type="Pfam" id="PF03568">
    <property type="entry name" value="Separin_C"/>
    <property type="match status" value="1"/>
</dbReference>
<feature type="compositionally biased region" description="Polar residues" evidence="5">
    <location>
        <begin position="12"/>
        <end position="22"/>
    </location>
</feature>
<feature type="region of interest" description="Disordered" evidence="5">
    <location>
        <begin position="130"/>
        <end position="176"/>
    </location>
</feature>
<dbReference type="EMBL" id="CAXLJM020000035">
    <property type="protein sequence ID" value="CAL8104407.1"/>
    <property type="molecule type" value="Genomic_DNA"/>
</dbReference>
<feature type="compositionally biased region" description="Basic and acidic residues" evidence="5">
    <location>
        <begin position="157"/>
        <end position="176"/>
    </location>
</feature>
<dbReference type="Proteomes" id="UP001642540">
    <property type="component" value="Unassembled WGS sequence"/>
</dbReference>
<evidence type="ECO:0000259" key="6">
    <source>
        <dbReference type="PROSITE" id="PS51700"/>
    </source>
</evidence>
<sequence>MTRTNKKDVSGPKSNCPQPTKLTSRRGGGDTIKVEEAKNNIPRDVFHPSTLQPYRNKFENINNEGVKKNICKGRNFPASKIGLGPVMFNLKPQHYFNSKKTVDSSGLLDYYRKKYPDIAKCYNNDQKVNSKFDSDVTTVPDTPETSLEKSLQQLTISEKEKTKDESKPKESKEEQSLMREAFKKLVEQKNAYEAGQSITTVIHEKKKTFKKSSSAIRKAGVRNWKSPETGEELHSGLLRNLFSWALSTSTRWKEVEDRVAKWVSMSKEGGENVNPVTVEEIAEQLKVTVKDVKSLQFHKDLKKVIEVMRHHVCHSTLPSLSTIAALSELQNGNKTGSTIYAAESQGTFLHSEIIDKHICYISRNEDPITAITGHRSSFSTKAELFRKQIQDTTSFITDLSNVNETSAFTKTISTFNSDWNIIQLTALIQSKNRFGLDLYSRRQIPQLLLSALATVPGEKERCSYTMFCSDPTVYEGSLMRLGLMEEFQKILDRNLVISDDSIVISRKNYWEERNKHNLAMQGVIQAMEEEWIGPWTFLLPGHTIHRDIQSKICSKVVNPAAKKYKLNSTQKLLLYKLTENYKYLHRSAASGLETIVSFILNISEMDISNSLCTKIREIGLEVPREDRHPTILIVDQDLEIYPWESMTCLSNTDVSRMPSLNLIRSNYNFVTSLRPSYPDIVNSDSCTFVLNPDGTLPNVQKRLEKYFVDHKTWLPVIGRAPATKEVQECLENQHVFLYNGHGAGSNFYPDYAVQKLICRAVPLLMGCASAQAHYAVPRVYGSSTIHSYFIAGCPSVVGYLWEVTDAECDRITVDLIERWLPTEGIRPPQILYFDQEAKREREKCLSTAMRLSRKAATQYLTQCAIVCYGLPINTQD</sequence>
<keyword evidence="3" id="KW-0378">Hydrolase</keyword>
<proteinExistence type="predicted"/>
<feature type="region of interest" description="Disordered" evidence="5">
    <location>
        <begin position="1"/>
        <end position="40"/>
    </location>
</feature>
<evidence type="ECO:0000313" key="8">
    <source>
        <dbReference type="Proteomes" id="UP001642540"/>
    </source>
</evidence>
<feature type="compositionally biased region" description="Basic and acidic residues" evidence="5">
    <location>
        <begin position="1"/>
        <end position="10"/>
    </location>
</feature>
<feature type="compositionally biased region" description="Polar residues" evidence="5">
    <location>
        <begin position="135"/>
        <end position="156"/>
    </location>
</feature>
<organism evidence="7 8">
    <name type="scientific">Orchesella dallaii</name>
    <dbReference type="NCBI Taxonomy" id="48710"/>
    <lineage>
        <taxon>Eukaryota</taxon>
        <taxon>Metazoa</taxon>
        <taxon>Ecdysozoa</taxon>
        <taxon>Arthropoda</taxon>
        <taxon>Hexapoda</taxon>
        <taxon>Collembola</taxon>
        <taxon>Entomobryomorpha</taxon>
        <taxon>Entomobryoidea</taxon>
        <taxon>Orchesellidae</taxon>
        <taxon>Orchesellinae</taxon>
        <taxon>Orchesella</taxon>
    </lineage>
</organism>
<name>A0ABP1QIM9_9HEXA</name>
<evidence type="ECO:0000256" key="4">
    <source>
        <dbReference type="ARBA" id="ARBA00022829"/>
    </source>
</evidence>
<keyword evidence="8" id="KW-1185">Reference proteome</keyword>
<dbReference type="InterPro" id="IPR030397">
    <property type="entry name" value="SEPARIN_core_dom"/>
</dbReference>
<evidence type="ECO:0000256" key="2">
    <source>
        <dbReference type="ARBA" id="ARBA00012489"/>
    </source>
</evidence>
<dbReference type="InterPro" id="IPR005314">
    <property type="entry name" value="Peptidase_C50"/>
</dbReference>
<dbReference type="EC" id="3.4.22.49" evidence="2"/>
<feature type="domain" description="Peptidase C50" evidence="6">
    <location>
        <begin position="683"/>
        <end position="778"/>
    </location>
</feature>
<comment type="catalytic activity">
    <reaction evidence="1">
        <text>All bonds known to be hydrolyzed by this endopeptidase have arginine in P1 and an acidic residue in P4. P6 is often occupied by an acidic residue or by a hydroxy-amino-acid residue, the phosphorylation of which enhances cleavage.</text>
        <dbReference type="EC" id="3.4.22.49"/>
    </reaction>
</comment>
<dbReference type="PANTHER" id="PTHR12792">
    <property type="entry name" value="EXTRA SPINDLE POLES 1-RELATED"/>
    <property type="match status" value="1"/>
</dbReference>
<evidence type="ECO:0000256" key="3">
    <source>
        <dbReference type="ARBA" id="ARBA00022801"/>
    </source>
</evidence>